<keyword evidence="5 10" id="KW-0521">NADP</keyword>
<accession>A0A6J2KF43</accession>
<evidence type="ECO:0000259" key="11">
    <source>
        <dbReference type="Pfam" id="PF03015"/>
    </source>
</evidence>
<feature type="domain" description="Thioester reductase (TE)" evidence="12">
    <location>
        <begin position="27"/>
        <end position="295"/>
    </location>
</feature>
<reference evidence="14" key="1">
    <citation type="submission" date="2025-08" db="UniProtKB">
        <authorList>
            <consortium name="RefSeq"/>
        </authorList>
    </citation>
    <scope>IDENTIFICATION</scope>
    <source>
        <tissue evidence="14">Silk gland</tissue>
    </source>
</reference>
<dbReference type="FunFam" id="3.40.50.720:FF:000143">
    <property type="entry name" value="Fatty acyl-CoA reductase"/>
    <property type="match status" value="1"/>
</dbReference>
<comment type="catalytic activity">
    <reaction evidence="9 10">
        <text>a long-chain fatty acyl-CoA + 2 NADPH + 2 H(+) = a long-chain primary fatty alcohol + 2 NADP(+) + CoA</text>
        <dbReference type="Rhea" id="RHEA:52716"/>
        <dbReference type="ChEBI" id="CHEBI:15378"/>
        <dbReference type="ChEBI" id="CHEBI:57287"/>
        <dbReference type="ChEBI" id="CHEBI:57783"/>
        <dbReference type="ChEBI" id="CHEBI:58349"/>
        <dbReference type="ChEBI" id="CHEBI:77396"/>
        <dbReference type="ChEBI" id="CHEBI:83139"/>
        <dbReference type="EC" id="1.2.1.84"/>
    </reaction>
</comment>
<protein>
    <recommendedName>
        <fullName evidence="10">Fatty acyl-CoA reductase</fullName>
        <ecNumber evidence="10">1.2.1.84</ecNumber>
    </recommendedName>
</protein>
<dbReference type="CDD" id="cd05236">
    <property type="entry name" value="FAR-N_SDR_e"/>
    <property type="match status" value="1"/>
</dbReference>
<dbReference type="RefSeq" id="XP_028040625.1">
    <property type="nucleotide sequence ID" value="XM_028184824.1"/>
</dbReference>
<dbReference type="PANTHER" id="PTHR11011">
    <property type="entry name" value="MALE STERILITY PROTEIN 2-RELATED"/>
    <property type="match status" value="1"/>
</dbReference>
<dbReference type="PANTHER" id="PTHR11011:SF45">
    <property type="entry name" value="FATTY ACYL-COA REDUCTASE CG8306-RELATED"/>
    <property type="match status" value="1"/>
</dbReference>
<comment type="function">
    <text evidence="10">Catalyzes the reduction of fatty acyl-CoA to fatty alcohols.</text>
</comment>
<keyword evidence="6 10" id="KW-1133">Transmembrane helix</keyword>
<sequence length="461" mass="52181">MVNEVPFSTASDGMCVADFYKAKSVLVTGGTGYLGKRLIEKLLYSCVGIENIYVLIREKAEESADQRLKKIIDSSAFDRVKKQDINVLNKIVTVPGNISEKNLGLTTKHLKMIEEKVSVVFHVAATVKFNEELSKAMAVNVNGTLEIISLCRRINKLEALIQVSTAFSNSDRKHIEEIVYCNNVDFEGLKSLTDFWSGDEDDVKRLLGKKPNTYTYTKALAEEYVMKYGKDLPIAIIRPSIIISAIKEPSQGWIDSWNGSTGTFGGMSSGVMKVMFGSGSNVADLVPLDIVVNLIIVAATKCKRSSLKVYNCCTGTSNPITYSRAEVIIRRATYKYSLNQLPFPFMVFTNSRLVYTLLRFILQIVPAFLIDLWSLFNGKKAIQMKIQHRITRTLDLMKFFMINEWHFEDSNTRELFENMSEEDKNVFNFDLKSIDWNSCIENYVVGIHKYLLKKSNISIKI</sequence>
<evidence type="ECO:0000256" key="9">
    <source>
        <dbReference type="ARBA" id="ARBA00052530"/>
    </source>
</evidence>
<dbReference type="GO" id="GO:0080019">
    <property type="term" value="F:alcohol-forming very long-chain fatty acyl-CoA reductase activity"/>
    <property type="evidence" value="ECO:0007669"/>
    <property type="project" value="InterPro"/>
</dbReference>
<dbReference type="GO" id="GO:0005777">
    <property type="term" value="C:peroxisome"/>
    <property type="evidence" value="ECO:0007669"/>
    <property type="project" value="TreeGrafter"/>
</dbReference>
<dbReference type="Pfam" id="PF07993">
    <property type="entry name" value="NAD_binding_4"/>
    <property type="match status" value="1"/>
</dbReference>
<dbReference type="Pfam" id="PF03015">
    <property type="entry name" value="Sterile"/>
    <property type="match status" value="1"/>
</dbReference>
<evidence type="ECO:0000313" key="14">
    <source>
        <dbReference type="RefSeq" id="XP_028040625.1"/>
    </source>
</evidence>
<evidence type="ECO:0000256" key="7">
    <source>
        <dbReference type="ARBA" id="ARBA00023098"/>
    </source>
</evidence>
<dbReference type="GO" id="GO:0035336">
    <property type="term" value="P:long-chain fatty-acyl-CoA metabolic process"/>
    <property type="evidence" value="ECO:0007669"/>
    <property type="project" value="TreeGrafter"/>
</dbReference>
<dbReference type="InterPro" id="IPR036291">
    <property type="entry name" value="NAD(P)-bd_dom_sf"/>
</dbReference>
<dbReference type="EC" id="1.2.1.84" evidence="10"/>
<proteinExistence type="inferred from homology"/>
<feature type="transmembrane region" description="Helical" evidence="10">
    <location>
        <begin position="353"/>
        <end position="376"/>
    </location>
</feature>
<evidence type="ECO:0000256" key="4">
    <source>
        <dbReference type="ARBA" id="ARBA00022692"/>
    </source>
</evidence>
<keyword evidence="4 10" id="KW-0812">Transmembrane</keyword>
<dbReference type="AlphaFoldDB" id="A0A6J2KF43"/>
<feature type="domain" description="Fatty acyl-CoA reductase C-terminal" evidence="11">
    <location>
        <begin position="363"/>
        <end position="454"/>
    </location>
</feature>
<dbReference type="InterPro" id="IPR013120">
    <property type="entry name" value="FAR_NAD-bd"/>
</dbReference>
<keyword evidence="10" id="KW-0560">Oxidoreductase</keyword>
<evidence type="ECO:0000256" key="10">
    <source>
        <dbReference type="RuleBase" id="RU363097"/>
    </source>
</evidence>
<gene>
    <name evidence="14" type="primary">LOC114250798</name>
</gene>
<keyword evidence="13" id="KW-1185">Reference proteome</keyword>
<name>A0A6J2KF43_BOMMA</name>
<dbReference type="GO" id="GO:0102965">
    <property type="term" value="F:alcohol-forming long-chain fatty acyl-CoA reductase activity"/>
    <property type="evidence" value="ECO:0007669"/>
    <property type="project" value="UniProtKB-EC"/>
</dbReference>
<evidence type="ECO:0000256" key="2">
    <source>
        <dbReference type="ARBA" id="ARBA00005928"/>
    </source>
</evidence>
<keyword evidence="7 10" id="KW-0443">Lipid metabolism</keyword>
<evidence type="ECO:0000256" key="6">
    <source>
        <dbReference type="ARBA" id="ARBA00022989"/>
    </source>
</evidence>
<evidence type="ECO:0000256" key="3">
    <source>
        <dbReference type="ARBA" id="ARBA00022516"/>
    </source>
</evidence>
<evidence type="ECO:0000259" key="12">
    <source>
        <dbReference type="Pfam" id="PF07993"/>
    </source>
</evidence>
<dbReference type="OrthoDB" id="429813at2759"/>
<keyword evidence="3 10" id="KW-0444">Lipid biosynthesis</keyword>
<dbReference type="InterPro" id="IPR033640">
    <property type="entry name" value="FAR_C"/>
</dbReference>
<keyword evidence="8 10" id="KW-0472">Membrane</keyword>
<dbReference type="Proteomes" id="UP000504629">
    <property type="component" value="Unplaced"/>
</dbReference>
<dbReference type="GeneID" id="114250798"/>
<dbReference type="InterPro" id="IPR026055">
    <property type="entry name" value="FAR"/>
</dbReference>
<dbReference type="SUPFAM" id="SSF51735">
    <property type="entry name" value="NAD(P)-binding Rossmann-fold domains"/>
    <property type="match status" value="1"/>
</dbReference>
<evidence type="ECO:0000256" key="1">
    <source>
        <dbReference type="ARBA" id="ARBA00004141"/>
    </source>
</evidence>
<comment type="similarity">
    <text evidence="2 10">Belongs to the fatty acyl-CoA reductase family.</text>
</comment>
<dbReference type="GO" id="GO:0016020">
    <property type="term" value="C:membrane"/>
    <property type="evidence" value="ECO:0007669"/>
    <property type="project" value="UniProtKB-SubCell"/>
</dbReference>
<organism evidence="13 14">
    <name type="scientific">Bombyx mandarina</name>
    <name type="common">Wild silk moth</name>
    <name type="synonym">Wild silkworm</name>
    <dbReference type="NCBI Taxonomy" id="7092"/>
    <lineage>
        <taxon>Eukaryota</taxon>
        <taxon>Metazoa</taxon>
        <taxon>Ecdysozoa</taxon>
        <taxon>Arthropoda</taxon>
        <taxon>Hexapoda</taxon>
        <taxon>Insecta</taxon>
        <taxon>Pterygota</taxon>
        <taxon>Neoptera</taxon>
        <taxon>Endopterygota</taxon>
        <taxon>Lepidoptera</taxon>
        <taxon>Glossata</taxon>
        <taxon>Ditrysia</taxon>
        <taxon>Bombycoidea</taxon>
        <taxon>Bombycidae</taxon>
        <taxon>Bombycinae</taxon>
        <taxon>Bombyx</taxon>
    </lineage>
</organism>
<comment type="subcellular location">
    <subcellularLocation>
        <location evidence="1">Membrane</location>
        <topology evidence="1">Multi-pass membrane protein</topology>
    </subcellularLocation>
</comment>
<dbReference type="Gene3D" id="3.40.50.720">
    <property type="entry name" value="NAD(P)-binding Rossmann-like Domain"/>
    <property type="match status" value="1"/>
</dbReference>
<dbReference type="CDD" id="cd09071">
    <property type="entry name" value="FAR_C"/>
    <property type="match status" value="1"/>
</dbReference>
<evidence type="ECO:0000256" key="8">
    <source>
        <dbReference type="ARBA" id="ARBA00023136"/>
    </source>
</evidence>
<evidence type="ECO:0000313" key="13">
    <source>
        <dbReference type="Proteomes" id="UP000504629"/>
    </source>
</evidence>
<evidence type="ECO:0000256" key="5">
    <source>
        <dbReference type="ARBA" id="ARBA00022857"/>
    </source>
</evidence>